<evidence type="ECO:0000259" key="6">
    <source>
        <dbReference type="PROSITE" id="PS51192"/>
    </source>
</evidence>
<protein>
    <submittedName>
        <fullName evidence="8">DUF3516 domain-containing protein</fullName>
    </submittedName>
</protein>
<comment type="caution">
    <text evidence="8">The sequence shown here is derived from an EMBL/GenBank/DDBJ whole genome shotgun (WGS) entry which is preliminary data.</text>
</comment>
<dbReference type="SMART" id="SM00490">
    <property type="entry name" value="HELICc"/>
    <property type="match status" value="1"/>
</dbReference>
<dbReference type="InterPro" id="IPR027417">
    <property type="entry name" value="P-loop_NTPase"/>
</dbReference>
<feature type="domain" description="Helicase C-terminal" evidence="7">
    <location>
        <begin position="280"/>
        <end position="441"/>
    </location>
</feature>
<feature type="domain" description="Helicase ATP-binding" evidence="6">
    <location>
        <begin position="76"/>
        <end position="232"/>
    </location>
</feature>
<dbReference type="Proteomes" id="UP000681341">
    <property type="component" value="Unassembled WGS sequence"/>
</dbReference>
<dbReference type="PANTHER" id="PTHR12131:SF1">
    <property type="entry name" value="ATP-DEPENDENT RNA HELICASE SUPV3L1, MITOCHONDRIAL-RELATED"/>
    <property type="match status" value="1"/>
</dbReference>
<proteinExistence type="predicted"/>
<keyword evidence="4" id="KW-0067">ATP-binding</keyword>
<keyword evidence="2" id="KW-0378">Hydrolase</keyword>
<keyword evidence="9" id="KW-1185">Reference proteome</keyword>
<keyword evidence="3" id="KW-0347">Helicase</keyword>
<dbReference type="Pfam" id="PF00271">
    <property type="entry name" value="Helicase_C"/>
    <property type="match status" value="1"/>
</dbReference>
<evidence type="ECO:0000256" key="2">
    <source>
        <dbReference type="ARBA" id="ARBA00022801"/>
    </source>
</evidence>
<dbReference type="SUPFAM" id="SSF52540">
    <property type="entry name" value="P-loop containing nucleoside triphosphate hydrolases"/>
    <property type="match status" value="1"/>
</dbReference>
<dbReference type="Pfam" id="PF00270">
    <property type="entry name" value="DEAD"/>
    <property type="match status" value="1"/>
</dbReference>
<keyword evidence="1" id="KW-0547">Nucleotide-binding</keyword>
<evidence type="ECO:0000313" key="9">
    <source>
        <dbReference type="Proteomes" id="UP000681341"/>
    </source>
</evidence>
<evidence type="ECO:0000256" key="1">
    <source>
        <dbReference type="ARBA" id="ARBA00022741"/>
    </source>
</evidence>
<name>A0ABS3U0I8_9ACTN</name>
<dbReference type="InterPro" id="IPR050699">
    <property type="entry name" value="RNA-DNA_Helicase"/>
</dbReference>
<dbReference type="PROSITE" id="PS51192">
    <property type="entry name" value="HELICASE_ATP_BIND_1"/>
    <property type="match status" value="1"/>
</dbReference>
<evidence type="ECO:0000256" key="3">
    <source>
        <dbReference type="ARBA" id="ARBA00022806"/>
    </source>
</evidence>
<evidence type="ECO:0000256" key="4">
    <source>
        <dbReference type="ARBA" id="ARBA00022840"/>
    </source>
</evidence>
<dbReference type="InterPro" id="IPR001650">
    <property type="entry name" value="Helicase_C-like"/>
</dbReference>
<dbReference type="SMART" id="SM00487">
    <property type="entry name" value="DEXDc"/>
    <property type="match status" value="1"/>
</dbReference>
<gene>
    <name evidence="8" type="ORF">J5V16_05565</name>
</gene>
<dbReference type="Gene3D" id="3.40.50.300">
    <property type="entry name" value="P-loop containing nucleotide triphosphate hydrolases"/>
    <property type="match status" value="2"/>
</dbReference>
<dbReference type="EMBL" id="JAGFNP010000002">
    <property type="protein sequence ID" value="MBO3732285.1"/>
    <property type="molecule type" value="Genomic_DNA"/>
</dbReference>
<organism evidence="8 9">
    <name type="scientific">Glycomyces niveus</name>
    <dbReference type="NCBI Taxonomy" id="2820287"/>
    <lineage>
        <taxon>Bacteria</taxon>
        <taxon>Bacillati</taxon>
        <taxon>Actinomycetota</taxon>
        <taxon>Actinomycetes</taxon>
        <taxon>Glycomycetales</taxon>
        <taxon>Glycomycetaceae</taxon>
        <taxon>Glycomyces</taxon>
    </lineage>
</organism>
<feature type="region of interest" description="Disordered" evidence="5">
    <location>
        <begin position="951"/>
        <end position="983"/>
    </location>
</feature>
<dbReference type="InterPro" id="IPR021904">
    <property type="entry name" value="DUF3516"/>
</dbReference>
<dbReference type="InterPro" id="IPR014001">
    <property type="entry name" value="Helicase_ATP-bd"/>
</dbReference>
<dbReference type="InterPro" id="IPR011545">
    <property type="entry name" value="DEAD/DEAH_box_helicase_dom"/>
</dbReference>
<dbReference type="PROSITE" id="PS51194">
    <property type="entry name" value="HELICASE_CTER"/>
    <property type="match status" value="1"/>
</dbReference>
<sequence length="983" mass="108628">MTSAGPTTPPSSSRTTTRTRTRLADRPGGRAPLNPVSLIDYLPSSNTPEPDDVYTAFAQWAEDAGIVLYEHQEEALLAICTGQNTIIATPTGSGKSLIAAAAHFNALANQRTSFYTAPIKALVSEKFFELCEQFGHENVGMLTGDAAVNPDAPLVCCTAEILANLALREGADLDCDSVVADEFHFYAEPDRGWAWQVPLLELHRAQFTLMSATLGDTEFFQKDLTRRTGRETALIASATRPVPLHYEYRKTPLHETVENLVANNRAPAYIVHFTQAAALDTAQSLSSLNLVDKDAKAAIGTALGGFRFTTKFGQTLARLVRSGIGVHHAGMLPKYRRLVERLAQQGLLKIICGTDTLGVGINVPIRTVLFTGLTKYDGRRTRRLRAREFHQIAGRAGRAGFDTEGFVVCEAPEHVIENEKAMQKFGLDPKKRKKMAKKKPPEGFVGWSDETFAALSEAPPEPLQSRMRMTHAMLINLLARPGNTFQHVRTLIEDSHADRATQLKMARTALTIARTLRDAGIIVIDGGKVKLTVDMPDHFALNQPLAPFALAALELLDTESDTYAMDVVSIVEATLEGPGQILAAQRSKAKGAAIEAMKADGLDYYDRMNQLEDAEVDYPKPLADLLDEAFSAYRTSHPWAADYQLEPKSILREIWEGRMSFGEYIGLYGLPRAEGLLLRYLSSAYKALIQTLPEDTGGEELDDLTAWLGETIRQTDSSLINEWEQLTNPAEQDEDIDTGRPARAFTDNERAFTIAVRNAAFRHVELAAADRVEALAALETGWPASKWDAALERYFQAHDDIGTTGAARGNEYLDITKEGRTWTVRQTIDDPAGDKDWAMHFTVDLDASDETGTVVMALQDFTDLRWTGLVIASRWAVPSRDGSAVVSRQGRGRKRRLLFQRNSTSVQCRQMARGLCRSLLTTISFTYTDSVSLYVPSIFRAATRTRITHKTRTPSRFTPNRLRPNPNRAGPVADRAPLPPLRR</sequence>
<evidence type="ECO:0000313" key="8">
    <source>
        <dbReference type="EMBL" id="MBO3732285.1"/>
    </source>
</evidence>
<dbReference type="Pfam" id="PF12029">
    <property type="entry name" value="DUF3516"/>
    <property type="match status" value="1"/>
</dbReference>
<accession>A0ABS3U0I8</accession>
<dbReference type="PANTHER" id="PTHR12131">
    <property type="entry name" value="ATP-DEPENDENT RNA AND DNA HELICASE"/>
    <property type="match status" value="1"/>
</dbReference>
<evidence type="ECO:0000256" key="5">
    <source>
        <dbReference type="SAM" id="MobiDB-lite"/>
    </source>
</evidence>
<feature type="region of interest" description="Disordered" evidence="5">
    <location>
        <begin position="1"/>
        <end position="36"/>
    </location>
</feature>
<reference evidence="8 9" key="1">
    <citation type="submission" date="2021-03" db="EMBL/GenBank/DDBJ databases">
        <title>Glycomyces sp. nov., a novel actinomycete isolated from soil.</title>
        <authorList>
            <person name="Yang X."/>
            <person name="Xu X."/>
        </authorList>
    </citation>
    <scope>NUCLEOTIDE SEQUENCE [LARGE SCALE GENOMIC DNA]</scope>
    <source>
        <strain evidence="8 9">NEAU-S30</strain>
    </source>
</reference>
<evidence type="ECO:0000259" key="7">
    <source>
        <dbReference type="PROSITE" id="PS51194"/>
    </source>
</evidence>